<sequence>MSRIIILAIIGCLSITPTGWTLEFGYVSPIGPANWSTLNPDWAICGNGNRQSPINIPTQESAYWPQLNLIIINEDTVLNGTLMNNAHTVGYNIQGEEATRPHFVATYERPNNFQDGLYVLEQFHFHWAAEGSNRGSENQFDGRAAVAEVHLVSRNIQFNTSQAGAQPNGYLVLGIKVRVCENSDFYPVFGANNSYLDQIKADPDEVSVSLRLSDIYNCDGPCTDTNSYYTFQGSFTTPPCSEAVTWWVAEDMLCISQAQLDMLRSQNVTSSGPQLTENTRPIQELNQRIILTNTNAATTTLMNMSLSLFLLLLALLFV</sequence>
<keyword evidence="6" id="KW-1185">Reference proteome</keyword>
<dbReference type="AlphaFoldDB" id="A0AAV7JNV7"/>
<keyword evidence="2" id="KW-0472">Membrane</keyword>
<feature type="signal peptide" evidence="3">
    <location>
        <begin position="1"/>
        <end position="21"/>
    </location>
</feature>
<feature type="chain" id="PRO_5043350181" evidence="3">
    <location>
        <begin position="22"/>
        <end position="318"/>
    </location>
</feature>
<evidence type="ECO:0000313" key="6">
    <source>
        <dbReference type="Proteomes" id="UP001165289"/>
    </source>
</evidence>
<proteinExistence type="inferred from homology"/>
<accession>A0AAV7JNV7</accession>
<dbReference type="PANTHER" id="PTHR18952">
    <property type="entry name" value="CARBONIC ANHYDRASE"/>
    <property type="match status" value="1"/>
</dbReference>
<evidence type="ECO:0000256" key="1">
    <source>
        <dbReference type="ARBA" id="ARBA00010718"/>
    </source>
</evidence>
<keyword evidence="2" id="KW-0812">Transmembrane</keyword>
<feature type="domain" description="Alpha-carbonic anhydrase" evidence="4">
    <location>
        <begin position="22"/>
        <end position="294"/>
    </location>
</feature>
<feature type="transmembrane region" description="Helical" evidence="2">
    <location>
        <begin position="296"/>
        <end position="317"/>
    </location>
</feature>
<organism evidence="5 6">
    <name type="scientific">Oopsacas minuta</name>
    <dbReference type="NCBI Taxonomy" id="111878"/>
    <lineage>
        <taxon>Eukaryota</taxon>
        <taxon>Metazoa</taxon>
        <taxon>Porifera</taxon>
        <taxon>Hexactinellida</taxon>
        <taxon>Hexasterophora</taxon>
        <taxon>Lyssacinosida</taxon>
        <taxon>Leucopsacidae</taxon>
        <taxon>Oopsacas</taxon>
    </lineage>
</organism>
<dbReference type="InterPro" id="IPR001148">
    <property type="entry name" value="CA_dom"/>
</dbReference>
<keyword evidence="3" id="KW-0732">Signal</keyword>
<reference evidence="5 6" key="1">
    <citation type="journal article" date="2023" name="BMC Biol.">
        <title>The compact genome of the sponge Oopsacas minuta (Hexactinellida) is lacking key metazoan core genes.</title>
        <authorList>
            <person name="Santini S."/>
            <person name="Schenkelaars Q."/>
            <person name="Jourda C."/>
            <person name="Duchesne M."/>
            <person name="Belahbib H."/>
            <person name="Rocher C."/>
            <person name="Selva M."/>
            <person name="Riesgo A."/>
            <person name="Vervoort M."/>
            <person name="Leys S.P."/>
            <person name="Kodjabachian L."/>
            <person name="Le Bivic A."/>
            <person name="Borchiellini C."/>
            <person name="Claverie J.M."/>
            <person name="Renard E."/>
        </authorList>
    </citation>
    <scope>NUCLEOTIDE SEQUENCE [LARGE SCALE GENOMIC DNA]</scope>
    <source>
        <strain evidence="5">SPO-2</strain>
    </source>
</reference>
<comment type="caution">
    <text evidence="5">The sequence shown here is derived from an EMBL/GenBank/DDBJ whole genome shotgun (WGS) entry which is preliminary data.</text>
</comment>
<dbReference type="InterPro" id="IPR036398">
    <property type="entry name" value="CA_dom_sf"/>
</dbReference>
<evidence type="ECO:0000313" key="5">
    <source>
        <dbReference type="EMBL" id="KAI6650511.1"/>
    </source>
</evidence>
<dbReference type="PROSITE" id="PS51144">
    <property type="entry name" value="ALPHA_CA_2"/>
    <property type="match status" value="1"/>
</dbReference>
<dbReference type="Gene3D" id="3.10.200.10">
    <property type="entry name" value="Alpha carbonic anhydrase"/>
    <property type="match status" value="1"/>
</dbReference>
<dbReference type="SMART" id="SM01057">
    <property type="entry name" value="Carb_anhydrase"/>
    <property type="match status" value="1"/>
</dbReference>
<dbReference type="GO" id="GO:0008270">
    <property type="term" value="F:zinc ion binding"/>
    <property type="evidence" value="ECO:0007669"/>
    <property type="project" value="InterPro"/>
</dbReference>
<dbReference type="Proteomes" id="UP001165289">
    <property type="component" value="Unassembled WGS sequence"/>
</dbReference>
<name>A0AAV7JNV7_9METZ</name>
<gene>
    <name evidence="5" type="ORF">LOD99_7562</name>
</gene>
<dbReference type="CDD" id="cd00326">
    <property type="entry name" value="alpha_CA"/>
    <property type="match status" value="1"/>
</dbReference>
<dbReference type="Pfam" id="PF00194">
    <property type="entry name" value="Carb_anhydrase"/>
    <property type="match status" value="1"/>
</dbReference>
<dbReference type="GO" id="GO:0004089">
    <property type="term" value="F:carbonate dehydratase activity"/>
    <property type="evidence" value="ECO:0007669"/>
    <property type="project" value="InterPro"/>
</dbReference>
<dbReference type="EMBL" id="JAKMXF010000310">
    <property type="protein sequence ID" value="KAI6650511.1"/>
    <property type="molecule type" value="Genomic_DNA"/>
</dbReference>
<keyword evidence="2" id="KW-1133">Transmembrane helix</keyword>
<dbReference type="PANTHER" id="PTHR18952:SF268">
    <property type="entry name" value="AGAP013402-PA"/>
    <property type="match status" value="1"/>
</dbReference>
<evidence type="ECO:0000256" key="2">
    <source>
        <dbReference type="SAM" id="Phobius"/>
    </source>
</evidence>
<dbReference type="SUPFAM" id="SSF51069">
    <property type="entry name" value="Carbonic anhydrase"/>
    <property type="match status" value="1"/>
</dbReference>
<evidence type="ECO:0000256" key="3">
    <source>
        <dbReference type="SAM" id="SignalP"/>
    </source>
</evidence>
<dbReference type="InterPro" id="IPR023561">
    <property type="entry name" value="Carbonic_anhydrase_a-class"/>
</dbReference>
<comment type="similarity">
    <text evidence="1">Belongs to the alpha-carbonic anhydrase family.</text>
</comment>
<protein>
    <submittedName>
        <fullName evidence="5">Carbonic anhydrase 2-like</fullName>
    </submittedName>
</protein>
<evidence type="ECO:0000259" key="4">
    <source>
        <dbReference type="PROSITE" id="PS51144"/>
    </source>
</evidence>